<dbReference type="HOGENOM" id="CLU_2127088_0_0_1"/>
<comment type="subcellular location">
    <subcellularLocation>
        <location evidence="1">Nucleus</location>
    </subcellularLocation>
</comment>
<dbReference type="InterPro" id="IPR013087">
    <property type="entry name" value="Znf_C2H2_type"/>
</dbReference>
<proteinExistence type="predicted"/>
<evidence type="ECO:0000256" key="3">
    <source>
        <dbReference type="ARBA" id="ARBA00022771"/>
    </source>
</evidence>
<keyword evidence="11" id="KW-1185">Reference proteome</keyword>
<dbReference type="Gene3D" id="3.30.160.60">
    <property type="entry name" value="Classic Zinc Finger"/>
    <property type="match status" value="1"/>
</dbReference>
<dbReference type="PROSITE" id="PS50157">
    <property type="entry name" value="ZINC_FINGER_C2H2_2"/>
    <property type="match status" value="1"/>
</dbReference>
<dbReference type="Proteomes" id="UP000054279">
    <property type="component" value="Unassembled WGS sequence"/>
</dbReference>
<sequence>EAIAVEAADEKKARREEIIHHRGSPDYICNWEGECKKKFKSRPNAEKHLQVVHMKQRKHYRCVTPGCHRTFRDRSSAKRHTKLPAKFICPLCNKGYKRKDYLKEHAERFCKGQL</sequence>
<dbReference type="PANTHER" id="PTHR46179">
    <property type="entry name" value="ZINC FINGER PROTEIN"/>
    <property type="match status" value="1"/>
</dbReference>
<evidence type="ECO:0000256" key="6">
    <source>
        <dbReference type="ARBA" id="ARBA00023163"/>
    </source>
</evidence>
<keyword evidence="6" id="KW-0804">Transcription</keyword>
<dbReference type="InterPro" id="IPR036236">
    <property type="entry name" value="Znf_C2H2_sf"/>
</dbReference>
<dbReference type="EMBL" id="KN837586">
    <property type="protein sequence ID" value="KIJ23798.1"/>
    <property type="molecule type" value="Genomic_DNA"/>
</dbReference>
<dbReference type="GO" id="GO:0006357">
    <property type="term" value="P:regulation of transcription by RNA polymerase II"/>
    <property type="evidence" value="ECO:0007669"/>
    <property type="project" value="TreeGrafter"/>
</dbReference>
<organism evidence="10 11">
    <name type="scientific">Sphaerobolus stellatus (strain SS14)</name>
    <dbReference type="NCBI Taxonomy" id="990650"/>
    <lineage>
        <taxon>Eukaryota</taxon>
        <taxon>Fungi</taxon>
        <taxon>Dikarya</taxon>
        <taxon>Basidiomycota</taxon>
        <taxon>Agaricomycotina</taxon>
        <taxon>Agaricomycetes</taxon>
        <taxon>Phallomycetidae</taxon>
        <taxon>Geastrales</taxon>
        <taxon>Sphaerobolaceae</taxon>
        <taxon>Sphaerobolus</taxon>
    </lineage>
</organism>
<keyword evidence="3 8" id="KW-0863">Zinc-finger</keyword>
<dbReference type="OrthoDB" id="8922241at2759"/>
<evidence type="ECO:0000256" key="8">
    <source>
        <dbReference type="PROSITE-ProRule" id="PRU00042"/>
    </source>
</evidence>
<dbReference type="InterPro" id="IPR051061">
    <property type="entry name" value="Zinc_finger_trans_reg"/>
</dbReference>
<evidence type="ECO:0000256" key="2">
    <source>
        <dbReference type="ARBA" id="ARBA00022723"/>
    </source>
</evidence>
<keyword evidence="7" id="KW-0539">Nucleus</keyword>
<name>A0A0C9T4I6_SPHS4</name>
<feature type="non-terminal residue" evidence="10">
    <location>
        <position position="114"/>
    </location>
</feature>
<dbReference type="Pfam" id="PF00096">
    <property type="entry name" value="zf-C2H2"/>
    <property type="match status" value="3"/>
</dbReference>
<evidence type="ECO:0000256" key="1">
    <source>
        <dbReference type="ARBA" id="ARBA00004123"/>
    </source>
</evidence>
<keyword evidence="4" id="KW-0862">Zinc</keyword>
<dbReference type="AlphaFoldDB" id="A0A0C9T4I6"/>
<dbReference type="GO" id="GO:0005634">
    <property type="term" value="C:nucleus"/>
    <property type="evidence" value="ECO:0007669"/>
    <property type="project" value="UniProtKB-SubCell"/>
</dbReference>
<dbReference type="SUPFAM" id="SSF57667">
    <property type="entry name" value="beta-beta-alpha zinc fingers"/>
    <property type="match status" value="1"/>
</dbReference>
<evidence type="ECO:0000313" key="11">
    <source>
        <dbReference type="Proteomes" id="UP000054279"/>
    </source>
</evidence>
<keyword evidence="2" id="KW-0479">Metal-binding</keyword>
<dbReference type="SMART" id="SM00355">
    <property type="entry name" value="ZnF_C2H2"/>
    <property type="match status" value="3"/>
</dbReference>
<protein>
    <recommendedName>
        <fullName evidence="9">C2H2-type domain-containing protein</fullName>
    </recommendedName>
</protein>
<evidence type="ECO:0000256" key="5">
    <source>
        <dbReference type="ARBA" id="ARBA00023015"/>
    </source>
</evidence>
<evidence type="ECO:0000256" key="7">
    <source>
        <dbReference type="ARBA" id="ARBA00023242"/>
    </source>
</evidence>
<reference evidence="10 11" key="1">
    <citation type="submission" date="2014-06" db="EMBL/GenBank/DDBJ databases">
        <title>Evolutionary Origins and Diversification of the Mycorrhizal Mutualists.</title>
        <authorList>
            <consortium name="DOE Joint Genome Institute"/>
            <consortium name="Mycorrhizal Genomics Consortium"/>
            <person name="Kohler A."/>
            <person name="Kuo A."/>
            <person name="Nagy L.G."/>
            <person name="Floudas D."/>
            <person name="Copeland A."/>
            <person name="Barry K.W."/>
            <person name="Cichocki N."/>
            <person name="Veneault-Fourrey C."/>
            <person name="LaButti K."/>
            <person name="Lindquist E.A."/>
            <person name="Lipzen A."/>
            <person name="Lundell T."/>
            <person name="Morin E."/>
            <person name="Murat C."/>
            <person name="Riley R."/>
            <person name="Ohm R."/>
            <person name="Sun H."/>
            <person name="Tunlid A."/>
            <person name="Henrissat B."/>
            <person name="Grigoriev I.V."/>
            <person name="Hibbett D.S."/>
            <person name="Martin F."/>
        </authorList>
    </citation>
    <scope>NUCLEOTIDE SEQUENCE [LARGE SCALE GENOMIC DNA]</scope>
    <source>
        <strain evidence="10 11">SS14</strain>
    </source>
</reference>
<keyword evidence="5" id="KW-0805">Transcription regulation</keyword>
<dbReference type="PANTHER" id="PTHR46179:SF13">
    <property type="entry name" value="C2H2-TYPE DOMAIN-CONTAINING PROTEIN"/>
    <property type="match status" value="1"/>
</dbReference>
<dbReference type="GO" id="GO:0008270">
    <property type="term" value="F:zinc ion binding"/>
    <property type="evidence" value="ECO:0007669"/>
    <property type="project" value="UniProtKB-KW"/>
</dbReference>
<evidence type="ECO:0000259" key="9">
    <source>
        <dbReference type="PROSITE" id="PS50157"/>
    </source>
</evidence>
<evidence type="ECO:0000313" key="10">
    <source>
        <dbReference type="EMBL" id="KIJ23798.1"/>
    </source>
</evidence>
<gene>
    <name evidence="10" type="ORF">M422DRAFT_275556</name>
</gene>
<accession>A0A0C9T4I6</accession>
<evidence type="ECO:0000256" key="4">
    <source>
        <dbReference type="ARBA" id="ARBA00022833"/>
    </source>
</evidence>
<feature type="domain" description="C2H2-type" evidence="9">
    <location>
        <begin position="27"/>
        <end position="58"/>
    </location>
</feature>